<gene>
    <name evidence="1" type="ORF">HPLM_LOCUS20151</name>
</gene>
<keyword evidence="2" id="KW-1185">Reference proteome</keyword>
<proteinExistence type="predicted"/>
<protein>
    <submittedName>
        <fullName evidence="1 3">Uncharacterized protein</fullName>
    </submittedName>
</protein>
<name>A0A0N4X717_HAEPC</name>
<evidence type="ECO:0000313" key="1">
    <source>
        <dbReference type="EMBL" id="VDO81778.1"/>
    </source>
</evidence>
<accession>A0A0N4X717</accession>
<evidence type="ECO:0000313" key="2">
    <source>
        <dbReference type="Proteomes" id="UP000268014"/>
    </source>
</evidence>
<dbReference type="AlphaFoldDB" id="A0A0N4X717"/>
<reference evidence="1 2" key="2">
    <citation type="submission" date="2018-11" db="EMBL/GenBank/DDBJ databases">
        <authorList>
            <consortium name="Pathogen Informatics"/>
        </authorList>
    </citation>
    <scope>NUCLEOTIDE SEQUENCE [LARGE SCALE GENOMIC DNA]</scope>
    <source>
        <strain evidence="1 2">MHpl1</strain>
    </source>
</reference>
<dbReference type="EMBL" id="UZAF01021904">
    <property type="protein sequence ID" value="VDO81778.1"/>
    <property type="molecule type" value="Genomic_DNA"/>
</dbReference>
<dbReference type="Proteomes" id="UP000268014">
    <property type="component" value="Unassembled WGS sequence"/>
</dbReference>
<organism evidence="3">
    <name type="scientific">Haemonchus placei</name>
    <name type="common">Barber's pole worm</name>
    <dbReference type="NCBI Taxonomy" id="6290"/>
    <lineage>
        <taxon>Eukaryota</taxon>
        <taxon>Metazoa</taxon>
        <taxon>Ecdysozoa</taxon>
        <taxon>Nematoda</taxon>
        <taxon>Chromadorea</taxon>
        <taxon>Rhabditida</taxon>
        <taxon>Rhabditina</taxon>
        <taxon>Rhabditomorpha</taxon>
        <taxon>Strongyloidea</taxon>
        <taxon>Trichostrongylidae</taxon>
        <taxon>Haemonchus</taxon>
    </lineage>
</organism>
<reference evidence="3" key="1">
    <citation type="submission" date="2017-02" db="UniProtKB">
        <authorList>
            <consortium name="WormBaseParasite"/>
        </authorList>
    </citation>
    <scope>IDENTIFICATION</scope>
</reference>
<evidence type="ECO:0000313" key="3">
    <source>
        <dbReference type="WBParaSite" id="HPLM_0002015901-mRNA-1"/>
    </source>
</evidence>
<sequence>MHREITANFDKSMAGFVKDKNYSFVRMRYDYELVYGIFCDLKVQLSNLIVMPSVHQHPRMRRGLRRRIGLAVQFCCRVIRTGIGCPDSSAGSSQQPPILLMGDPIGDQGYAIVVTSGGPICQNT</sequence>
<dbReference type="WBParaSite" id="HPLM_0002015901-mRNA-1">
    <property type="protein sequence ID" value="HPLM_0002015901-mRNA-1"/>
    <property type="gene ID" value="HPLM_0002015901"/>
</dbReference>